<protein>
    <submittedName>
        <fullName evidence="1">Uncharacterized protein</fullName>
    </submittedName>
</protein>
<comment type="caution">
    <text evidence="1">The sequence shown here is derived from an EMBL/GenBank/DDBJ whole genome shotgun (WGS) entry which is preliminary data.</text>
</comment>
<dbReference type="EMBL" id="QLTR01000011">
    <property type="protein sequence ID" value="RAS63564.1"/>
    <property type="molecule type" value="Genomic_DNA"/>
</dbReference>
<dbReference type="AlphaFoldDB" id="A0A329E9M9"/>
<evidence type="ECO:0000313" key="2">
    <source>
        <dbReference type="Proteomes" id="UP000248729"/>
    </source>
</evidence>
<gene>
    <name evidence="1" type="ORF">DET48_111113</name>
</gene>
<sequence length="252" mass="28823">MLDITLNDLKGIIYTIDQYYGYPEYDFSPLFYLGIDRHDIVVLHHVISTLRQVPYLDISDFAGTPAKSVINKLGGIQRLKEALAIDDYSFSQFLKDNPIDEKTGMSLPYSLYLKFAREIRRSYMSDDVMLASSLCVQFSDGLRVQAIPLPNHRQTRIPSTNQEAAHVAVLLYSNKYQFQSYDSSASMLSLLCTSQNRTVDIEVRCCASQLMHHQYPALCVNDDLPEHSTVRNRRKLVTFSQRILPLLRDSSL</sequence>
<dbReference type="Proteomes" id="UP000248729">
    <property type="component" value="Unassembled WGS sequence"/>
</dbReference>
<proteinExistence type="predicted"/>
<reference evidence="1 2" key="1">
    <citation type="submission" date="2018-06" db="EMBL/GenBank/DDBJ databases">
        <title>Freshwater and sediment microbial communities from various areas in North America, analyzing microbe dynamics in response to fracking.</title>
        <authorList>
            <person name="Lamendella R."/>
        </authorList>
    </citation>
    <scope>NUCLEOTIDE SEQUENCE [LARGE SCALE GENOMIC DNA]</scope>
    <source>
        <strain evidence="1 2">99A</strain>
    </source>
</reference>
<organism evidence="1 2">
    <name type="scientific">Vibrio diazotrophicus</name>
    <dbReference type="NCBI Taxonomy" id="685"/>
    <lineage>
        <taxon>Bacteria</taxon>
        <taxon>Pseudomonadati</taxon>
        <taxon>Pseudomonadota</taxon>
        <taxon>Gammaproteobacteria</taxon>
        <taxon>Vibrionales</taxon>
        <taxon>Vibrionaceae</taxon>
        <taxon>Vibrio</taxon>
    </lineage>
</organism>
<evidence type="ECO:0000313" key="1">
    <source>
        <dbReference type="EMBL" id="RAS63564.1"/>
    </source>
</evidence>
<name>A0A329E9M9_VIBDI</name>
<accession>A0A329E9M9</accession>
<dbReference type="RefSeq" id="WP_112403912.1">
    <property type="nucleotide sequence ID" value="NZ_QLTR01000011.1"/>
</dbReference>